<dbReference type="PANTHER" id="PTHR22937:SF216">
    <property type="entry name" value="RING-TYPE E3 UBIQUITIN TRANSFERASE"/>
    <property type="match status" value="1"/>
</dbReference>
<proteinExistence type="predicted"/>
<feature type="compositionally biased region" description="Polar residues" evidence="10">
    <location>
        <begin position="523"/>
        <end position="533"/>
    </location>
</feature>
<dbReference type="GO" id="GO:0010228">
    <property type="term" value="P:vegetative to reproductive phase transition of meristem"/>
    <property type="evidence" value="ECO:0007669"/>
    <property type="project" value="UniProtKB-ARBA"/>
</dbReference>
<dbReference type="FunFam" id="3.30.40.10:FF:000309">
    <property type="entry name" value="E3 ubiquitin-protein ligase MBR2"/>
    <property type="match status" value="1"/>
</dbReference>
<feature type="region of interest" description="Disordered" evidence="10">
    <location>
        <begin position="303"/>
        <end position="324"/>
    </location>
</feature>
<name>A0AAN8T2G4_SOLBU</name>
<dbReference type="Gene3D" id="3.30.40.10">
    <property type="entry name" value="Zinc/RING finger domain, C3HC4 (zinc finger)"/>
    <property type="match status" value="1"/>
</dbReference>
<keyword evidence="4" id="KW-0808">Transferase</keyword>
<comment type="caution">
    <text evidence="12">The sequence shown here is derived from an EMBL/GenBank/DDBJ whole genome shotgun (WGS) entry which is preliminary data.</text>
</comment>
<comment type="catalytic activity">
    <reaction evidence="1">
        <text>S-ubiquitinyl-[E2 ubiquitin-conjugating enzyme]-L-cysteine + [acceptor protein]-L-lysine = [E2 ubiquitin-conjugating enzyme]-L-cysteine + N(6)-ubiquitinyl-[acceptor protein]-L-lysine.</text>
        <dbReference type="EC" id="2.3.2.27"/>
    </reaction>
</comment>
<feature type="compositionally biased region" description="Polar residues" evidence="10">
    <location>
        <begin position="314"/>
        <end position="323"/>
    </location>
</feature>
<evidence type="ECO:0000256" key="8">
    <source>
        <dbReference type="ARBA" id="ARBA00022833"/>
    </source>
</evidence>
<dbReference type="Pfam" id="PF13639">
    <property type="entry name" value="zf-RING_2"/>
    <property type="match status" value="1"/>
</dbReference>
<evidence type="ECO:0000259" key="11">
    <source>
        <dbReference type="PROSITE" id="PS50089"/>
    </source>
</evidence>
<dbReference type="PANTHER" id="PTHR22937">
    <property type="entry name" value="E3 UBIQUITIN-PROTEIN LIGASE RNF165"/>
    <property type="match status" value="1"/>
</dbReference>
<evidence type="ECO:0000313" key="12">
    <source>
        <dbReference type="EMBL" id="KAK6777997.1"/>
    </source>
</evidence>
<evidence type="ECO:0000256" key="5">
    <source>
        <dbReference type="ARBA" id="ARBA00022723"/>
    </source>
</evidence>
<evidence type="ECO:0000256" key="10">
    <source>
        <dbReference type="SAM" id="MobiDB-lite"/>
    </source>
</evidence>
<evidence type="ECO:0000256" key="1">
    <source>
        <dbReference type="ARBA" id="ARBA00000900"/>
    </source>
</evidence>
<dbReference type="AlphaFoldDB" id="A0AAN8T2G4"/>
<keyword evidence="13" id="KW-1185">Reference proteome</keyword>
<keyword evidence="8" id="KW-0862">Zinc</keyword>
<feature type="region of interest" description="Disordered" evidence="10">
    <location>
        <begin position="523"/>
        <end position="547"/>
    </location>
</feature>
<evidence type="ECO:0000256" key="9">
    <source>
        <dbReference type="PROSITE-ProRule" id="PRU00175"/>
    </source>
</evidence>
<evidence type="ECO:0000313" key="13">
    <source>
        <dbReference type="Proteomes" id="UP001371456"/>
    </source>
</evidence>
<feature type="domain" description="RING-type" evidence="11">
    <location>
        <begin position="735"/>
        <end position="776"/>
    </location>
</feature>
<dbReference type="InterPro" id="IPR013083">
    <property type="entry name" value="Znf_RING/FYVE/PHD"/>
</dbReference>
<dbReference type="EMBL" id="JBANQN010000010">
    <property type="protein sequence ID" value="KAK6777997.1"/>
    <property type="molecule type" value="Genomic_DNA"/>
</dbReference>
<gene>
    <name evidence="12" type="ORF">RDI58_024715</name>
</gene>
<evidence type="ECO:0000256" key="7">
    <source>
        <dbReference type="ARBA" id="ARBA00022786"/>
    </source>
</evidence>
<keyword evidence="6 9" id="KW-0863">Zinc-finger</keyword>
<keyword evidence="7" id="KW-0833">Ubl conjugation pathway</keyword>
<dbReference type="SMART" id="SM00184">
    <property type="entry name" value="RING"/>
    <property type="match status" value="1"/>
</dbReference>
<comment type="pathway">
    <text evidence="2">Protein modification; protein ubiquitination.</text>
</comment>
<dbReference type="InterPro" id="IPR001841">
    <property type="entry name" value="Znf_RING"/>
</dbReference>
<dbReference type="InterPro" id="IPR045191">
    <property type="entry name" value="MBR1/2-like"/>
</dbReference>
<organism evidence="12 13">
    <name type="scientific">Solanum bulbocastanum</name>
    <name type="common">Wild potato</name>
    <dbReference type="NCBI Taxonomy" id="147425"/>
    <lineage>
        <taxon>Eukaryota</taxon>
        <taxon>Viridiplantae</taxon>
        <taxon>Streptophyta</taxon>
        <taxon>Embryophyta</taxon>
        <taxon>Tracheophyta</taxon>
        <taxon>Spermatophyta</taxon>
        <taxon>Magnoliopsida</taxon>
        <taxon>eudicotyledons</taxon>
        <taxon>Gunneridae</taxon>
        <taxon>Pentapetalae</taxon>
        <taxon>asterids</taxon>
        <taxon>lamiids</taxon>
        <taxon>Solanales</taxon>
        <taxon>Solanaceae</taxon>
        <taxon>Solanoideae</taxon>
        <taxon>Solaneae</taxon>
        <taxon>Solanum</taxon>
    </lineage>
</organism>
<dbReference type="GO" id="GO:0043161">
    <property type="term" value="P:proteasome-mediated ubiquitin-dependent protein catabolic process"/>
    <property type="evidence" value="ECO:0007669"/>
    <property type="project" value="UniProtKB-ARBA"/>
</dbReference>
<evidence type="ECO:0000256" key="6">
    <source>
        <dbReference type="ARBA" id="ARBA00022771"/>
    </source>
</evidence>
<feature type="compositionally biased region" description="Low complexity" evidence="10">
    <location>
        <begin position="585"/>
        <end position="606"/>
    </location>
</feature>
<dbReference type="GO" id="GO:0061630">
    <property type="term" value="F:ubiquitin protein ligase activity"/>
    <property type="evidence" value="ECO:0007669"/>
    <property type="project" value="UniProtKB-EC"/>
</dbReference>
<feature type="region of interest" description="Disordered" evidence="10">
    <location>
        <begin position="570"/>
        <end position="620"/>
    </location>
</feature>
<sequence length="782" mass="83955">MLYTHFNKSNNLSFRPEIGRSSSPSDSQLKLILCCNLFLLSTSGNVDLSEDSFAGALKALVFLKMTHMQGDRSVLDSFPENIDLNQGSVSNNASMDATAPWDSFRNPVENRLSNPMLSPSGRNPSYVNGVNYNAQRFSGWDQGESSSTANLHDRTRGSDLKIGQGWTSSSNDYVMINPRSEHRFEASNVFSTSGYGGNHVIGRPPSVSSSLTLDHSPVNANLSGGYNNDDGRLVMRTSVPPLHKSDRSEAVHPPAFGASDDSGTFTGSSGYLAGKSNVSSSSMDNWGSSCKRKAIEGISGHSFAGGSSSSNAGPENTVQHNYPSSNNASSSLNILFRSANMQNVGYLENTYPRNGVGTSMSASDVFPPLSAGGIVESSARNFGAIANLVNQDLITSGLLPIGTTVGHSSVGPAHVPPGSASVTSSLDSRQPFSLPMNSGNLGSQSHMMQVPGFSRGFHSLPWDASPSSRGGSSSMISGDRVASLGDEANFSTVRNNGESHPFVPVPETRNMVLDPTNWSLATANATSSRNIPSSAVGPGSRARNSPTAWANQNSAITSYDGLPEFAPWVLFPSGEPESGSQRGHSSLLPSAASSSEEPVMSSRYSSRGNRQPHLRSSLMVDPGDDVDGWRALAADIEGRHRLIRQVLNAMRRVENLRSEDYMLVDPFINGVAEFHDRHRAMRLDVDNMSYEELLALEERIGNVNTGLSEETISVNMKQRKHGSVRGQSSSNLEPCCICQEEYTAGDLMGMLNCGHEFHTNCIKQWLVLKNTCPICKMTALET</sequence>
<evidence type="ECO:0000256" key="3">
    <source>
        <dbReference type="ARBA" id="ARBA00012483"/>
    </source>
</evidence>
<reference evidence="12 13" key="1">
    <citation type="submission" date="2024-02" db="EMBL/GenBank/DDBJ databases">
        <title>de novo genome assembly of Solanum bulbocastanum strain 11H21.</title>
        <authorList>
            <person name="Hosaka A.J."/>
        </authorList>
    </citation>
    <scope>NUCLEOTIDE SEQUENCE [LARGE SCALE GENOMIC DNA]</scope>
    <source>
        <tissue evidence="12">Young leaves</tissue>
    </source>
</reference>
<keyword evidence="5" id="KW-0479">Metal-binding</keyword>
<protein>
    <recommendedName>
        <fullName evidence="3">RING-type E3 ubiquitin transferase</fullName>
        <ecNumber evidence="3">2.3.2.27</ecNumber>
    </recommendedName>
</protein>
<dbReference type="EC" id="2.3.2.27" evidence="3"/>
<accession>A0AAN8T2G4</accession>
<evidence type="ECO:0000256" key="4">
    <source>
        <dbReference type="ARBA" id="ARBA00022679"/>
    </source>
</evidence>
<evidence type="ECO:0000256" key="2">
    <source>
        <dbReference type="ARBA" id="ARBA00004906"/>
    </source>
</evidence>
<dbReference type="PROSITE" id="PS50089">
    <property type="entry name" value="ZF_RING_2"/>
    <property type="match status" value="1"/>
</dbReference>
<feature type="compositionally biased region" description="Low complexity" evidence="10">
    <location>
        <begin position="303"/>
        <end position="313"/>
    </location>
</feature>
<dbReference type="GO" id="GO:0008270">
    <property type="term" value="F:zinc ion binding"/>
    <property type="evidence" value="ECO:0007669"/>
    <property type="project" value="UniProtKB-KW"/>
</dbReference>
<dbReference type="SUPFAM" id="SSF57850">
    <property type="entry name" value="RING/U-box"/>
    <property type="match status" value="1"/>
</dbReference>
<dbReference type="Proteomes" id="UP001371456">
    <property type="component" value="Unassembled WGS sequence"/>
</dbReference>